<evidence type="ECO:0000313" key="2">
    <source>
        <dbReference type="Proteomes" id="UP000005951"/>
    </source>
</evidence>
<organism evidence="1 2">
    <name type="scientific">Rhodococcus opacus M213</name>
    <dbReference type="NCBI Taxonomy" id="1129896"/>
    <lineage>
        <taxon>Bacteria</taxon>
        <taxon>Bacillati</taxon>
        <taxon>Actinomycetota</taxon>
        <taxon>Actinomycetes</taxon>
        <taxon>Mycobacteriales</taxon>
        <taxon>Nocardiaceae</taxon>
        <taxon>Rhodococcus</taxon>
    </lineage>
</organism>
<dbReference type="RefSeq" id="WP_005257054.1">
    <property type="nucleotide sequence ID" value="NZ_AJYC02000047.1"/>
</dbReference>
<evidence type="ECO:0000313" key="1">
    <source>
        <dbReference type="EMBL" id="EKT81854.1"/>
    </source>
</evidence>
<proteinExistence type="predicted"/>
<dbReference type="EMBL" id="AJYC02000047">
    <property type="protein sequence ID" value="EKT81854.1"/>
    <property type="molecule type" value="Genomic_DNA"/>
</dbReference>
<name>K8XKB5_RHOOP</name>
<dbReference type="Proteomes" id="UP000005951">
    <property type="component" value="Unassembled WGS sequence"/>
</dbReference>
<protein>
    <submittedName>
        <fullName evidence="1">Uncharacterized protein</fullName>
    </submittedName>
</protein>
<gene>
    <name evidence="1" type="ORF">WSS_A15219</name>
</gene>
<sequence length="83" mass="9566">MITADRPSRRTEAEKAEAFAKYLERTEPYFAKISEDGDRPWFGSEDERRDLFDRRYEKPAPPSSLPPIESVKAYAVDGWDPVG</sequence>
<comment type="caution">
    <text evidence="1">The sequence shown here is derived from an EMBL/GenBank/DDBJ whole genome shotgun (WGS) entry which is preliminary data.</text>
</comment>
<accession>K8XKB5</accession>
<reference evidence="1 2" key="1">
    <citation type="journal article" date="2013" name="Genome Announc.">
        <title>Draft Genome Sequence of Rhodococcus opacus Strain M213 Shows a Diverse Catabolic Potential.</title>
        <authorList>
            <person name="Pathak A."/>
            <person name="Green S.J."/>
            <person name="Ogram A."/>
            <person name="Chauhan A."/>
        </authorList>
    </citation>
    <scope>NUCLEOTIDE SEQUENCE [LARGE SCALE GENOMIC DNA]</scope>
    <source>
        <strain evidence="1 2">M213</strain>
    </source>
</reference>
<dbReference type="AlphaFoldDB" id="K8XKB5"/>